<dbReference type="Pfam" id="PF11712">
    <property type="entry name" value="Vma12"/>
    <property type="match status" value="1"/>
</dbReference>
<dbReference type="AlphaFoldDB" id="A0A1J4MA44"/>
<keyword evidence="1" id="KW-1133">Transmembrane helix</keyword>
<sequence length="222" mass="25758">MKVTVTRRLKEFLTDIDSAYKDLETIDIDLLYKIYTETSFNIDPNKNDILSLQELLLDSKKSLIKSDRVIENFSLMEILRRRSEERHYQKSISNIPQYKNSIDIVPDIFGKSYSKDVIWSINALIGLILTFFGGFFAPLFFGIIDITTRTFVGFGCSILCLIAEITLFMLYDIKRNQKIAKNKQNDPILKFLRSRSDRELLSTKLKGNGIHSIPKQKDEKED</sequence>
<gene>
    <name evidence="2" type="ORF">cand_026540</name>
</gene>
<dbReference type="GeneID" id="92366838"/>
<keyword evidence="3" id="KW-1185">Reference proteome</keyword>
<proteinExistence type="predicted"/>
<organism evidence="2 3">
    <name type="scientific">Cryptosporidium andersoni</name>
    <dbReference type="NCBI Taxonomy" id="117008"/>
    <lineage>
        <taxon>Eukaryota</taxon>
        <taxon>Sar</taxon>
        <taxon>Alveolata</taxon>
        <taxon>Apicomplexa</taxon>
        <taxon>Conoidasida</taxon>
        <taxon>Coccidia</taxon>
        <taxon>Eucoccidiorida</taxon>
        <taxon>Eimeriorina</taxon>
        <taxon>Cryptosporidiidae</taxon>
        <taxon>Cryptosporidium</taxon>
    </lineage>
</organism>
<protein>
    <submittedName>
        <fullName evidence="2">Uncharacterized protein</fullName>
    </submittedName>
</protein>
<feature type="transmembrane region" description="Helical" evidence="1">
    <location>
        <begin position="121"/>
        <end position="144"/>
    </location>
</feature>
<dbReference type="GO" id="GO:0070072">
    <property type="term" value="P:vacuolar proton-transporting V-type ATPase complex assembly"/>
    <property type="evidence" value="ECO:0007669"/>
    <property type="project" value="InterPro"/>
</dbReference>
<feature type="transmembrane region" description="Helical" evidence="1">
    <location>
        <begin position="150"/>
        <end position="171"/>
    </location>
</feature>
<reference evidence="2 3" key="1">
    <citation type="submission" date="2016-10" db="EMBL/GenBank/DDBJ databases">
        <title>Reductive evolution of mitochondrial metabolism and differential evolution of invasion-related proteins in Cryptosporidium.</title>
        <authorList>
            <person name="Liu S."/>
            <person name="Roellig D.M."/>
            <person name="Guo Y."/>
            <person name="Li N."/>
            <person name="Frace M.A."/>
            <person name="Tang K."/>
            <person name="Zhang L."/>
            <person name="Feng Y."/>
            <person name="Xiao L."/>
        </authorList>
    </citation>
    <scope>NUCLEOTIDE SEQUENCE [LARGE SCALE GENOMIC DNA]</scope>
    <source>
        <strain evidence="2">30847</strain>
    </source>
</reference>
<name>A0A1J4MA44_9CRYT</name>
<keyword evidence="1" id="KW-0472">Membrane</keyword>
<keyword evidence="1" id="KW-0812">Transmembrane</keyword>
<accession>A0A1J4MA44</accession>
<dbReference type="EMBL" id="LRBS01000125">
    <property type="protein sequence ID" value="OII71096.1"/>
    <property type="molecule type" value="Genomic_DNA"/>
</dbReference>
<dbReference type="RefSeq" id="XP_067066465.1">
    <property type="nucleotide sequence ID" value="XM_067212882.1"/>
</dbReference>
<dbReference type="Proteomes" id="UP000186804">
    <property type="component" value="Unassembled WGS sequence"/>
</dbReference>
<comment type="caution">
    <text evidence="2">The sequence shown here is derived from an EMBL/GenBank/DDBJ whole genome shotgun (WGS) entry which is preliminary data.</text>
</comment>
<evidence type="ECO:0000313" key="3">
    <source>
        <dbReference type="Proteomes" id="UP000186804"/>
    </source>
</evidence>
<dbReference type="VEuPathDB" id="CryptoDB:cand_026540"/>
<evidence type="ECO:0000313" key="2">
    <source>
        <dbReference type="EMBL" id="OII71096.1"/>
    </source>
</evidence>
<dbReference type="OrthoDB" id="343397at2759"/>
<dbReference type="InterPro" id="IPR021013">
    <property type="entry name" value="ATPase_Vma12"/>
</dbReference>
<evidence type="ECO:0000256" key="1">
    <source>
        <dbReference type="SAM" id="Phobius"/>
    </source>
</evidence>